<protein>
    <submittedName>
        <fullName evidence="4">MOS1T transposase</fullName>
    </submittedName>
</protein>
<evidence type="ECO:0000259" key="3">
    <source>
        <dbReference type="Pfam" id="PF17906"/>
    </source>
</evidence>
<dbReference type="InterPro" id="IPR036397">
    <property type="entry name" value="RNaseH_sf"/>
</dbReference>
<evidence type="ECO:0000313" key="5">
    <source>
        <dbReference type="Proteomes" id="UP000668214"/>
    </source>
</evidence>
<dbReference type="GO" id="GO:0003697">
    <property type="term" value="F:single-stranded DNA binding"/>
    <property type="evidence" value="ECO:0007669"/>
    <property type="project" value="TreeGrafter"/>
</dbReference>
<organism evidence="4 5">
    <name type="scientific">Pseudoatta argentina</name>
    <dbReference type="NCBI Taxonomy" id="621737"/>
    <lineage>
        <taxon>Eukaryota</taxon>
        <taxon>Metazoa</taxon>
        <taxon>Ecdysozoa</taxon>
        <taxon>Arthropoda</taxon>
        <taxon>Hexapoda</taxon>
        <taxon>Insecta</taxon>
        <taxon>Pterygota</taxon>
        <taxon>Neoptera</taxon>
        <taxon>Endopterygota</taxon>
        <taxon>Hymenoptera</taxon>
        <taxon>Apocrita</taxon>
        <taxon>Aculeata</taxon>
        <taxon>Formicoidea</taxon>
        <taxon>Formicidae</taxon>
        <taxon>Myrmicinae</taxon>
        <taxon>Pseudoatta</taxon>
    </lineage>
</organism>
<dbReference type="PANTHER" id="PTHR46060:SF2">
    <property type="entry name" value="HISTONE-LYSINE N-METHYLTRANSFERASE SETMAR"/>
    <property type="match status" value="1"/>
</dbReference>
<dbReference type="PANTHER" id="PTHR46060">
    <property type="entry name" value="MARINER MOS1 TRANSPOSASE-LIKE PROTEIN"/>
    <property type="match status" value="1"/>
</dbReference>
<dbReference type="GO" id="GO:0044774">
    <property type="term" value="P:mitotic DNA integrity checkpoint signaling"/>
    <property type="evidence" value="ECO:0007669"/>
    <property type="project" value="TreeGrafter"/>
</dbReference>
<dbReference type="GO" id="GO:0006303">
    <property type="term" value="P:double-strand break repair via nonhomologous end joining"/>
    <property type="evidence" value="ECO:0007669"/>
    <property type="project" value="TreeGrafter"/>
</dbReference>
<feature type="signal peptide" evidence="2">
    <location>
        <begin position="1"/>
        <end position="18"/>
    </location>
</feature>
<feature type="non-terminal residue" evidence="4">
    <location>
        <position position="1"/>
    </location>
</feature>
<dbReference type="GO" id="GO:0031297">
    <property type="term" value="P:replication fork processing"/>
    <property type="evidence" value="ECO:0007669"/>
    <property type="project" value="TreeGrafter"/>
</dbReference>
<dbReference type="Gene3D" id="1.10.10.1450">
    <property type="match status" value="1"/>
</dbReference>
<name>A0A836ENZ3_9HYME</name>
<dbReference type="GO" id="GO:0005634">
    <property type="term" value="C:nucleus"/>
    <property type="evidence" value="ECO:0007669"/>
    <property type="project" value="TreeGrafter"/>
</dbReference>
<dbReference type="GO" id="GO:0015074">
    <property type="term" value="P:DNA integration"/>
    <property type="evidence" value="ECO:0007669"/>
    <property type="project" value="TreeGrafter"/>
</dbReference>
<dbReference type="GO" id="GO:0046975">
    <property type="term" value="F:histone H3K36 methyltransferase activity"/>
    <property type="evidence" value="ECO:0007669"/>
    <property type="project" value="TreeGrafter"/>
</dbReference>
<keyword evidence="5" id="KW-1185">Reference proteome</keyword>
<reference evidence="4" key="1">
    <citation type="submission" date="2020-02" db="EMBL/GenBank/DDBJ databases">
        <title>Relaxed selection underlies rapid genomic changes in the transitions from sociality to social parasitism in ants.</title>
        <authorList>
            <person name="Bi X."/>
        </authorList>
    </citation>
    <scope>NUCLEOTIDE SEQUENCE</scope>
    <source>
        <strain evidence="4">BGI-DK2014c</strain>
        <tissue evidence="4">Whole body</tissue>
    </source>
</reference>
<feature type="chain" id="PRO_5032506861" evidence="2">
    <location>
        <begin position="19"/>
        <end position="434"/>
    </location>
</feature>
<accession>A0A836ENZ3</accession>
<feature type="compositionally biased region" description="Polar residues" evidence="1">
    <location>
        <begin position="409"/>
        <end position="434"/>
    </location>
</feature>
<evidence type="ECO:0000256" key="2">
    <source>
        <dbReference type="SAM" id="SignalP"/>
    </source>
</evidence>
<dbReference type="InterPro" id="IPR036388">
    <property type="entry name" value="WH-like_DNA-bd_sf"/>
</dbReference>
<feature type="non-terminal residue" evidence="4">
    <location>
        <position position="434"/>
    </location>
</feature>
<dbReference type="GO" id="GO:0000014">
    <property type="term" value="F:single-stranded DNA endodeoxyribonuclease activity"/>
    <property type="evidence" value="ECO:0007669"/>
    <property type="project" value="TreeGrafter"/>
</dbReference>
<dbReference type="GO" id="GO:0003690">
    <property type="term" value="F:double-stranded DNA binding"/>
    <property type="evidence" value="ECO:0007669"/>
    <property type="project" value="TreeGrafter"/>
</dbReference>
<dbReference type="InterPro" id="IPR041426">
    <property type="entry name" value="Mos1_HTH"/>
</dbReference>
<dbReference type="GO" id="GO:0000729">
    <property type="term" value="P:DNA double-strand break processing"/>
    <property type="evidence" value="ECO:0007669"/>
    <property type="project" value="TreeGrafter"/>
</dbReference>
<comment type="caution">
    <text evidence="4">The sequence shown here is derived from an EMBL/GenBank/DDBJ whole genome shotgun (WGS) entry which is preliminary data.</text>
</comment>
<keyword evidence="2" id="KW-0732">Signal</keyword>
<dbReference type="Proteomes" id="UP000668214">
    <property type="component" value="Unassembled WGS sequence"/>
</dbReference>
<dbReference type="InterPro" id="IPR052709">
    <property type="entry name" value="Transposase-MT_Hybrid"/>
</dbReference>
<evidence type="ECO:0000256" key="1">
    <source>
        <dbReference type="SAM" id="MobiDB-lite"/>
    </source>
</evidence>
<dbReference type="EMBL" id="JAANIA010002128">
    <property type="protein sequence ID" value="KAG5317773.1"/>
    <property type="molecule type" value="Genomic_DNA"/>
</dbReference>
<dbReference type="Gene3D" id="1.10.10.10">
    <property type="entry name" value="Winged helix-like DNA-binding domain superfamily/Winged helix DNA-binding domain"/>
    <property type="match status" value="1"/>
</dbReference>
<proteinExistence type="predicted"/>
<dbReference type="Pfam" id="PF17906">
    <property type="entry name" value="HTH_48"/>
    <property type="match status" value="1"/>
</dbReference>
<evidence type="ECO:0000313" key="4">
    <source>
        <dbReference type="EMBL" id="KAG5317773.1"/>
    </source>
</evidence>
<feature type="region of interest" description="Disordered" evidence="1">
    <location>
        <begin position="396"/>
        <end position="434"/>
    </location>
</feature>
<dbReference type="AlphaFoldDB" id="A0A836ENZ3"/>
<dbReference type="Gene3D" id="3.30.420.10">
    <property type="entry name" value="Ribonuclease H-like superfamily/Ribonuclease H"/>
    <property type="match status" value="2"/>
</dbReference>
<dbReference type="GO" id="GO:0000793">
    <property type="term" value="C:condensed chromosome"/>
    <property type="evidence" value="ECO:0007669"/>
    <property type="project" value="TreeGrafter"/>
</dbReference>
<sequence>MAASNAWLWIRMLEPVLSTSFLFDVVTREQSDKESPTARTSEKASNAAATTVGHSLPRCRTIVSFPSRIYWPAERFVAGTREQVNYVWAKTLVSRKYSRNSEQKIISVSRLLTRQEAHRILVQTYSDNALSDTTCRDWFRGFKNNDFELEDKERSGAPKKFQDKELEQLLDEDPSQTLSELGKTLQVDESTVSKRLKGLGMIQKQGHWVPYELKPRDVERRFGTCELLLQRQKRKGFLTITGDRYRLQLMRLNRALKEKRPLYAQRHDKVILLHDNARPHVGKPVKTYLETLKWEVLPHPPYSPDIAPSDFHLFRESRGAGGGDAIFQAPSNYSMKTHLRRSGMIQKQGHWVPYELKPRDVERRFGACELLLQRQRRKDFLHRIVSGDEKWIHYDNPKRRKSWGKPGHASTSSAKPNNAQASCCKTSKNLPGNA</sequence>
<gene>
    <name evidence="4" type="ORF">G6Z78_0000261</name>
</gene>
<dbReference type="GO" id="GO:0042800">
    <property type="term" value="F:histone H3K4 methyltransferase activity"/>
    <property type="evidence" value="ECO:0007669"/>
    <property type="project" value="TreeGrafter"/>
</dbReference>
<dbReference type="GO" id="GO:0044547">
    <property type="term" value="F:DNA topoisomerase binding"/>
    <property type="evidence" value="ECO:0007669"/>
    <property type="project" value="TreeGrafter"/>
</dbReference>
<feature type="domain" description="Mos1 transposase HTH" evidence="3">
    <location>
        <begin position="115"/>
        <end position="146"/>
    </location>
</feature>
<dbReference type="GO" id="GO:0035861">
    <property type="term" value="C:site of double-strand break"/>
    <property type="evidence" value="ECO:0007669"/>
    <property type="project" value="TreeGrafter"/>
</dbReference>